<keyword evidence="2" id="KW-0732">Signal</keyword>
<dbReference type="InterPro" id="IPR012336">
    <property type="entry name" value="Thioredoxin-like_fold"/>
</dbReference>
<dbReference type="PROSITE" id="PS00194">
    <property type="entry name" value="THIOREDOXIN_1"/>
    <property type="match status" value="1"/>
</dbReference>
<dbReference type="Gene3D" id="3.40.30.10">
    <property type="entry name" value="Glutaredoxin"/>
    <property type="match status" value="1"/>
</dbReference>
<organism evidence="4 5">
    <name type="scientific">Sulfurisoma sediminicola</name>
    <dbReference type="NCBI Taxonomy" id="1381557"/>
    <lineage>
        <taxon>Bacteria</taxon>
        <taxon>Pseudomonadati</taxon>
        <taxon>Pseudomonadota</taxon>
        <taxon>Betaproteobacteria</taxon>
        <taxon>Nitrosomonadales</taxon>
        <taxon>Sterolibacteriaceae</taxon>
        <taxon>Sulfurisoma</taxon>
    </lineage>
</organism>
<sequence>MREAPQVMIRRFVLLALLAMLSWTFAAAADDAGGFFDPSLGDFKGELAAAAKGGKLGVLLMFEAEGCPYCRRMKEQVLNRADVQNYFRRHFAIFSVDVVGSVVVTDFAGRSVTEKEFARAQRVRGTPTFVFVGVDDREMARYVGATRDVREFMELGRFVAEGHWRKKDFTQFYRNTQSEGRKP</sequence>
<evidence type="ECO:0000256" key="2">
    <source>
        <dbReference type="SAM" id="SignalP"/>
    </source>
</evidence>
<gene>
    <name evidence="4" type="ORF">DFR35_2238</name>
</gene>
<feature type="domain" description="Thioredoxin" evidence="3">
    <location>
        <begin position="14"/>
        <end position="161"/>
    </location>
</feature>
<dbReference type="SUPFAM" id="SSF52833">
    <property type="entry name" value="Thioredoxin-like"/>
    <property type="match status" value="1"/>
</dbReference>
<keyword evidence="5" id="KW-1185">Reference proteome</keyword>
<dbReference type="Proteomes" id="UP000268908">
    <property type="component" value="Unassembled WGS sequence"/>
</dbReference>
<keyword evidence="1" id="KW-0676">Redox-active center</keyword>
<dbReference type="PROSITE" id="PS51352">
    <property type="entry name" value="THIOREDOXIN_2"/>
    <property type="match status" value="1"/>
</dbReference>
<comment type="caution">
    <text evidence="4">The sequence shown here is derived from an EMBL/GenBank/DDBJ whole genome shotgun (WGS) entry which is preliminary data.</text>
</comment>
<dbReference type="AlphaFoldDB" id="A0A497XBH4"/>
<evidence type="ECO:0000256" key="1">
    <source>
        <dbReference type="ARBA" id="ARBA00023284"/>
    </source>
</evidence>
<dbReference type="InterPro" id="IPR036249">
    <property type="entry name" value="Thioredoxin-like_sf"/>
</dbReference>
<accession>A0A497XBH4</accession>
<proteinExistence type="predicted"/>
<evidence type="ECO:0000313" key="4">
    <source>
        <dbReference type="EMBL" id="RLJ63609.1"/>
    </source>
</evidence>
<evidence type="ECO:0000313" key="5">
    <source>
        <dbReference type="Proteomes" id="UP000268908"/>
    </source>
</evidence>
<dbReference type="Pfam" id="PF13098">
    <property type="entry name" value="Thioredoxin_2"/>
    <property type="match status" value="1"/>
</dbReference>
<reference evidence="4 5" key="1">
    <citation type="submission" date="2018-10" db="EMBL/GenBank/DDBJ databases">
        <title>Genomic Encyclopedia of Type Strains, Phase IV (KMG-IV): sequencing the most valuable type-strain genomes for metagenomic binning, comparative biology and taxonomic classification.</title>
        <authorList>
            <person name="Goeker M."/>
        </authorList>
    </citation>
    <scope>NUCLEOTIDE SEQUENCE [LARGE SCALE GENOMIC DNA]</scope>
    <source>
        <strain evidence="4 5">DSM 26916</strain>
    </source>
</reference>
<dbReference type="InterPro" id="IPR013766">
    <property type="entry name" value="Thioredoxin_domain"/>
</dbReference>
<dbReference type="GO" id="GO:0015036">
    <property type="term" value="F:disulfide oxidoreductase activity"/>
    <property type="evidence" value="ECO:0007669"/>
    <property type="project" value="UniProtKB-ARBA"/>
</dbReference>
<dbReference type="EMBL" id="RCCI01000006">
    <property type="protein sequence ID" value="RLJ63609.1"/>
    <property type="molecule type" value="Genomic_DNA"/>
</dbReference>
<dbReference type="InterPro" id="IPR017937">
    <property type="entry name" value="Thioredoxin_CS"/>
</dbReference>
<feature type="signal peptide" evidence="2">
    <location>
        <begin position="1"/>
        <end position="28"/>
    </location>
</feature>
<name>A0A497XBH4_9PROT</name>
<evidence type="ECO:0000259" key="3">
    <source>
        <dbReference type="PROSITE" id="PS51352"/>
    </source>
</evidence>
<feature type="chain" id="PRO_5019746483" evidence="2">
    <location>
        <begin position="29"/>
        <end position="183"/>
    </location>
</feature>
<protein>
    <submittedName>
        <fullName evidence="4">Thioredoxin-related protein</fullName>
    </submittedName>
</protein>